<protein>
    <submittedName>
        <fullName evidence="2">Integrase core domain-containing protein</fullName>
    </submittedName>
</protein>
<dbReference type="InterPro" id="IPR036397">
    <property type="entry name" value="RNaseH_sf"/>
</dbReference>
<name>A0AA96GL49_9BACT</name>
<dbReference type="InterPro" id="IPR012337">
    <property type="entry name" value="RNaseH-like_sf"/>
</dbReference>
<keyword evidence="3" id="KW-1185">Reference proteome</keyword>
<dbReference type="InterPro" id="IPR001584">
    <property type="entry name" value="Integrase_cat-core"/>
</dbReference>
<dbReference type="Pfam" id="PF13683">
    <property type="entry name" value="rve_3"/>
    <property type="match status" value="1"/>
</dbReference>
<dbReference type="AlphaFoldDB" id="A0AA96GL49"/>
<gene>
    <name evidence="2" type="ORF">PQG83_09460</name>
</gene>
<organism evidence="2 3">
    <name type="scientific">Candidatus Nitrospira neomarina</name>
    <dbReference type="NCBI Taxonomy" id="3020899"/>
    <lineage>
        <taxon>Bacteria</taxon>
        <taxon>Pseudomonadati</taxon>
        <taxon>Nitrospirota</taxon>
        <taxon>Nitrospiria</taxon>
        <taxon>Nitrospirales</taxon>
        <taxon>Nitrospiraceae</taxon>
        <taxon>Nitrospira</taxon>
    </lineage>
</organism>
<dbReference type="Gene3D" id="3.30.420.10">
    <property type="entry name" value="Ribonuclease H-like superfamily/Ribonuclease H"/>
    <property type="match status" value="1"/>
</dbReference>
<accession>A0AA96GL49</accession>
<evidence type="ECO:0000259" key="1">
    <source>
        <dbReference type="PROSITE" id="PS50994"/>
    </source>
</evidence>
<dbReference type="RefSeq" id="WP_312748794.1">
    <property type="nucleotide sequence ID" value="NZ_CP116968.1"/>
</dbReference>
<dbReference type="EMBL" id="CP116968">
    <property type="protein sequence ID" value="WNM63966.1"/>
    <property type="molecule type" value="Genomic_DNA"/>
</dbReference>
<dbReference type="KEGG" id="nneo:PQG83_09460"/>
<dbReference type="PANTHER" id="PTHR46889">
    <property type="entry name" value="TRANSPOSASE INSF FOR INSERTION SEQUENCE IS3B-RELATED"/>
    <property type="match status" value="1"/>
</dbReference>
<dbReference type="GO" id="GO:0015074">
    <property type="term" value="P:DNA integration"/>
    <property type="evidence" value="ECO:0007669"/>
    <property type="project" value="InterPro"/>
</dbReference>
<dbReference type="PROSITE" id="PS50994">
    <property type="entry name" value="INTEGRASE"/>
    <property type="match status" value="1"/>
</dbReference>
<proteinExistence type="predicted"/>
<reference evidence="2 3" key="1">
    <citation type="submission" date="2023-01" db="EMBL/GenBank/DDBJ databases">
        <title>Cultivation and genomic characterization of new, ubiquitous marine nitrite-oxidizing bacteria from the Nitrospirales.</title>
        <authorList>
            <person name="Mueller A.J."/>
            <person name="Daebeler A."/>
            <person name="Herbold C.W."/>
            <person name="Kirkegaard R.H."/>
            <person name="Daims H."/>
        </authorList>
    </citation>
    <scope>NUCLEOTIDE SEQUENCE [LARGE SCALE GENOMIC DNA]</scope>
    <source>
        <strain evidence="2 3">DK</strain>
    </source>
</reference>
<evidence type="ECO:0000313" key="3">
    <source>
        <dbReference type="Proteomes" id="UP001302494"/>
    </source>
</evidence>
<dbReference type="PANTHER" id="PTHR46889:SF4">
    <property type="entry name" value="TRANSPOSASE INSO FOR INSERTION SEQUENCE ELEMENT IS911B-RELATED"/>
    <property type="match status" value="1"/>
</dbReference>
<feature type="domain" description="Integrase catalytic" evidence="1">
    <location>
        <begin position="1"/>
        <end position="125"/>
    </location>
</feature>
<dbReference type="InterPro" id="IPR050900">
    <property type="entry name" value="Transposase_IS3/IS150/IS904"/>
</dbReference>
<dbReference type="Proteomes" id="UP001302494">
    <property type="component" value="Chromosome"/>
</dbReference>
<evidence type="ECO:0000313" key="2">
    <source>
        <dbReference type="EMBL" id="WNM63966.1"/>
    </source>
</evidence>
<dbReference type="GO" id="GO:0003676">
    <property type="term" value="F:nucleic acid binding"/>
    <property type="evidence" value="ECO:0007669"/>
    <property type="project" value="InterPro"/>
</dbReference>
<sequence length="125" mass="14894">MIDGHDREMIGYEFALRGRAKEAERVIESACLARCGTVRPGGMTPVLRRDNGLIFQRRRFRQAFRGYRLQQKFITSYTPEKNGLIERFFQSLKEECVWQHHFEGFEEARPTITRWIRWCNAECPH</sequence>
<dbReference type="SUPFAM" id="SSF53098">
    <property type="entry name" value="Ribonuclease H-like"/>
    <property type="match status" value="1"/>
</dbReference>